<organism evidence="2 3">
    <name type="scientific">Pseudomonas xionganensis</name>
    <dbReference type="NCBI Taxonomy" id="2654845"/>
    <lineage>
        <taxon>Bacteria</taxon>
        <taxon>Pseudomonadati</taxon>
        <taxon>Pseudomonadota</taxon>
        <taxon>Gammaproteobacteria</taxon>
        <taxon>Pseudomonadales</taxon>
        <taxon>Pseudomonadaceae</taxon>
        <taxon>Pseudomonas</taxon>
    </lineage>
</organism>
<proteinExistence type="predicted"/>
<keyword evidence="3" id="KW-1185">Reference proteome</keyword>
<evidence type="ECO:0000313" key="2">
    <source>
        <dbReference type="EMBL" id="MVW76041.1"/>
    </source>
</evidence>
<feature type="transmembrane region" description="Helical" evidence="1">
    <location>
        <begin position="56"/>
        <end position="74"/>
    </location>
</feature>
<evidence type="ECO:0000313" key="3">
    <source>
        <dbReference type="Proteomes" id="UP000429555"/>
    </source>
</evidence>
<dbReference type="EMBL" id="WKJZ01000001">
    <property type="protein sequence ID" value="MVW76041.1"/>
    <property type="molecule type" value="Genomic_DNA"/>
</dbReference>
<feature type="transmembrane region" description="Helical" evidence="1">
    <location>
        <begin position="30"/>
        <end position="49"/>
    </location>
</feature>
<dbReference type="RefSeq" id="WP_160345713.1">
    <property type="nucleotide sequence ID" value="NZ_WKJZ01000001.1"/>
</dbReference>
<dbReference type="AlphaFoldDB" id="A0A6I4KWH3"/>
<dbReference type="Proteomes" id="UP000429555">
    <property type="component" value="Unassembled WGS sequence"/>
</dbReference>
<name>A0A6I4KWH3_9PSED</name>
<keyword evidence="1" id="KW-0812">Transmembrane</keyword>
<evidence type="ECO:0000256" key="1">
    <source>
        <dbReference type="SAM" id="Phobius"/>
    </source>
</evidence>
<keyword evidence="1" id="KW-1133">Transmembrane helix</keyword>
<reference evidence="2 3" key="1">
    <citation type="submission" date="2019-11" db="EMBL/GenBank/DDBJ databases">
        <title>Pseudomonas flavidum sp. nov., isolated from Baiyang Lake.</title>
        <authorList>
            <person name="Zhao Y."/>
        </authorList>
    </citation>
    <scope>NUCLEOTIDE SEQUENCE [LARGE SCALE GENOMIC DNA]</scope>
    <source>
        <strain evidence="3">R-22-3 w-18</strain>
    </source>
</reference>
<protein>
    <submittedName>
        <fullName evidence="2">MFS transporter</fullName>
    </submittedName>
</protein>
<sequence length="416" mass="47030">MDALLILGGVLLILCGLVWLVMRAFSTSLLWGWGSLIPPLTLFYVLRHWRKARSPLGLSGLGFIPLIVGLTLLANQDAQRLQALLSLQWLQAEVPPPAELAIDLQGELYGRPFQPQQGELIDGVLSLREGRDFFAQSELTIRLPQPQPGAVRLDVLPADEGQLPEVEISWLLPEQDLPEARRLSRGYTLHLNLQPLAPNKLVGDFHLLLPAQFKTSLSGNLELYTNGLRYKGDAVDRHFDSADTLAYVIHDYLQRRFATRQVRLDKLPVPRLPAKQLDLSVRAEIEGEWQELPLLLKKTDNRGWWVEADHFPPLPAAVQPVLATAVTPARNETVERSSRPLDRRLRFSLDALLRSPNRYQNLTMRVQTERGNSAEGRFQGIEADGRILLRQRLSGQGEISYRLRPEEVVRIELLEP</sequence>
<gene>
    <name evidence="2" type="ORF">GJV18_12005</name>
</gene>
<keyword evidence="1" id="KW-0472">Membrane</keyword>
<comment type="caution">
    <text evidence="2">The sequence shown here is derived from an EMBL/GenBank/DDBJ whole genome shotgun (WGS) entry which is preliminary data.</text>
</comment>
<accession>A0A6I4KWH3</accession>